<organism evidence="2 3">
    <name type="scientific">Desulfoglaeba alkanexedens ALDC</name>
    <dbReference type="NCBI Taxonomy" id="980445"/>
    <lineage>
        <taxon>Bacteria</taxon>
        <taxon>Pseudomonadati</taxon>
        <taxon>Thermodesulfobacteriota</taxon>
        <taxon>Syntrophobacteria</taxon>
        <taxon>Syntrophobacterales</taxon>
        <taxon>Syntrophobacteraceae</taxon>
        <taxon>Desulfoglaeba</taxon>
    </lineage>
</organism>
<evidence type="ECO:0000313" key="2">
    <source>
        <dbReference type="EMBL" id="QCQ22916.1"/>
    </source>
</evidence>
<dbReference type="InterPro" id="IPR029069">
    <property type="entry name" value="HotDog_dom_sf"/>
</dbReference>
<dbReference type="RefSeq" id="WP_137425199.1">
    <property type="nucleotide sequence ID" value="NZ_CP040098.1"/>
</dbReference>
<feature type="domain" description="MaoC-like" evidence="1">
    <location>
        <begin position="15"/>
        <end position="119"/>
    </location>
</feature>
<gene>
    <name evidence="2" type="ORF">FDQ92_12485</name>
</gene>
<proteinExistence type="predicted"/>
<evidence type="ECO:0000259" key="1">
    <source>
        <dbReference type="Pfam" id="PF01575"/>
    </source>
</evidence>
<dbReference type="AlphaFoldDB" id="A0A4P8L4J7"/>
<dbReference type="PANTHER" id="PTHR43664">
    <property type="entry name" value="MONOAMINE OXIDASE-RELATED"/>
    <property type="match status" value="1"/>
</dbReference>
<dbReference type="SUPFAM" id="SSF54637">
    <property type="entry name" value="Thioesterase/thiol ester dehydrase-isomerase"/>
    <property type="match status" value="1"/>
</dbReference>
<dbReference type="InterPro" id="IPR002539">
    <property type="entry name" value="MaoC-like_dom"/>
</dbReference>
<dbReference type="OrthoDB" id="9800237at2"/>
<dbReference type="PANTHER" id="PTHR43664:SF1">
    <property type="entry name" value="BETA-METHYLMALYL-COA DEHYDRATASE"/>
    <property type="match status" value="1"/>
</dbReference>
<dbReference type="InterPro" id="IPR052342">
    <property type="entry name" value="MCH/BMMD"/>
</dbReference>
<evidence type="ECO:0000313" key="3">
    <source>
        <dbReference type="Proteomes" id="UP000298602"/>
    </source>
</evidence>
<dbReference type="Pfam" id="PF01575">
    <property type="entry name" value="MaoC_dehydratas"/>
    <property type="match status" value="1"/>
</dbReference>
<dbReference type="Gene3D" id="3.10.129.10">
    <property type="entry name" value="Hotdog Thioesterase"/>
    <property type="match status" value="1"/>
</dbReference>
<name>A0A4P8L4J7_9BACT</name>
<sequence>MSIVLGKYFEEFREGQDFHTLGRTVTEADIVNFSCFSGDFNPLHTDAEFAAKQPFGGRIAHGMCGLSIASGLFVRLNLLEGSIVAFMGIKDWHFKAPIMLGDTIHVHARVAKKIQTSKPDRGIVEFYLAVLNQKDIVVMDGNFEIMMLKKQK</sequence>
<keyword evidence="3" id="KW-1185">Reference proteome</keyword>
<dbReference type="EMBL" id="CP040098">
    <property type="protein sequence ID" value="QCQ22916.1"/>
    <property type="molecule type" value="Genomic_DNA"/>
</dbReference>
<accession>A0A4P8L4J7</accession>
<protein>
    <submittedName>
        <fullName evidence="2">Dehydratase</fullName>
    </submittedName>
</protein>
<dbReference type="KEGG" id="dax:FDQ92_12485"/>
<dbReference type="Proteomes" id="UP000298602">
    <property type="component" value="Chromosome"/>
</dbReference>
<reference evidence="2 3" key="1">
    <citation type="submission" date="2019-05" db="EMBL/GenBank/DDBJ databases">
        <title>The Complete Genome Sequence of the n-alkane-degrading Desulfoglaeba alkanexedens ALDC reveals multiple alkylsuccinate synthase gene clusters.</title>
        <authorList>
            <person name="Callaghan A.V."/>
            <person name="Davidova I.A."/>
            <person name="Duncan K.E."/>
            <person name="Morris B."/>
            <person name="McInerney M.J."/>
        </authorList>
    </citation>
    <scope>NUCLEOTIDE SEQUENCE [LARGE SCALE GENOMIC DNA]</scope>
    <source>
        <strain evidence="2 3">ALDC</strain>
    </source>
</reference>
<reference evidence="2 3" key="2">
    <citation type="submission" date="2019-05" db="EMBL/GenBank/DDBJ databases">
        <authorList>
            <person name="Suflita J.M."/>
            <person name="Marks C.R."/>
        </authorList>
    </citation>
    <scope>NUCLEOTIDE SEQUENCE [LARGE SCALE GENOMIC DNA]</scope>
    <source>
        <strain evidence="2 3">ALDC</strain>
    </source>
</reference>